<proteinExistence type="predicted"/>
<reference evidence="1 2" key="1">
    <citation type="journal article" date="2020" name="ISME J.">
        <title>Enrichment and physiological characterization of a novel comammox Nitrospira indicates ammonium inhibition of complete nitrification.</title>
        <authorList>
            <person name="Sakoula D."/>
            <person name="Koch H."/>
            <person name="Frank J."/>
            <person name="Jetten M.S.M."/>
            <person name="van Kessel M.A.H.J."/>
            <person name="Lucker S."/>
        </authorList>
    </citation>
    <scope>NUCLEOTIDE SEQUENCE [LARGE SCALE GENOMIC DNA]</scope>
    <source>
        <strain evidence="1">Comreactor17</strain>
    </source>
</reference>
<evidence type="ECO:0008006" key="3">
    <source>
        <dbReference type="Google" id="ProtNLM"/>
    </source>
</evidence>
<dbReference type="Proteomes" id="UP000593737">
    <property type="component" value="Chromosome"/>
</dbReference>
<evidence type="ECO:0000313" key="2">
    <source>
        <dbReference type="Proteomes" id="UP000593737"/>
    </source>
</evidence>
<dbReference type="Gene3D" id="1.10.1660.10">
    <property type="match status" value="1"/>
</dbReference>
<dbReference type="EMBL" id="CP047423">
    <property type="protein sequence ID" value="QPD02404.1"/>
    <property type="molecule type" value="Genomic_DNA"/>
</dbReference>
<accession>A0A7S8FA67</accession>
<sequence length="105" mass="11737">MEHEILTGNIIGNECVLTAEELARACCAEVSWIAELIDMGILAQQGEDQSGWRFCAADLTSARRAARLQRAFEANTEAVAVMLDLMTEIKRLRDRLKRMGLDPDE</sequence>
<protein>
    <recommendedName>
        <fullName evidence="3">Chaperone modulatory protein CbpM</fullName>
    </recommendedName>
</protein>
<dbReference type="AlphaFoldDB" id="A0A7S8FA67"/>
<dbReference type="Pfam" id="PF13591">
    <property type="entry name" value="MerR_2"/>
    <property type="match status" value="1"/>
</dbReference>
<evidence type="ECO:0000313" key="1">
    <source>
        <dbReference type="EMBL" id="QPD02404.1"/>
    </source>
</evidence>
<organism evidence="1 2">
    <name type="scientific">Candidatus Nitrospira kreftii</name>
    <dbReference type="NCBI Taxonomy" id="2652173"/>
    <lineage>
        <taxon>Bacteria</taxon>
        <taxon>Pseudomonadati</taxon>
        <taxon>Nitrospirota</taxon>
        <taxon>Nitrospiria</taxon>
        <taxon>Nitrospirales</taxon>
        <taxon>Nitrospiraceae</taxon>
        <taxon>Nitrospira</taxon>
    </lineage>
</organism>
<dbReference type="KEGG" id="nkf:Nkreftii_000178"/>
<name>A0A7S8FA67_9BACT</name>
<gene>
    <name evidence="1" type="ORF">Nkreftii_000178</name>
</gene>